<reference evidence="1" key="1">
    <citation type="submission" date="2020-11" db="EMBL/GenBank/DDBJ databases">
        <authorList>
            <consortium name="DOE Joint Genome Institute"/>
            <person name="Ahrendt S."/>
            <person name="Riley R."/>
            <person name="Andreopoulos W."/>
            <person name="Labutti K."/>
            <person name="Pangilinan J."/>
            <person name="Ruiz-Duenas F.J."/>
            <person name="Barrasa J.M."/>
            <person name="Sanchez-Garcia M."/>
            <person name="Camarero S."/>
            <person name="Miyauchi S."/>
            <person name="Serrano A."/>
            <person name="Linde D."/>
            <person name="Babiker R."/>
            <person name="Drula E."/>
            <person name="Ayuso-Fernandez I."/>
            <person name="Pacheco R."/>
            <person name="Padilla G."/>
            <person name="Ferreira P."/>
            <person name="Barriuso J."/>
            <person name="Kellner H."/>
            <person name="Castanera R."/>
            <person name="Alfaro M."/>
            <person name="Ramirez L."/>
            <person name="Pisabarro A.G."/>
            <person name="Kuo A."/>
            <person name="Tritt A."/>
            <person name="Lipzen A."/>
            <person name="He G."/>
            <person name="Yan M."/>
            <person name="Ng V."/>
            <person name="Cullen D."/>
            <person name="Martin F."/>
            <person name="Rosso M.-N."/>
            <person name="Henrissat B."/>
            <person name="Hibbett D."/>
            <person name="Martinez A.T."/>
            <person name="Grigoriev I.V."/>
        </authorList>
    </citation>
    <scope>NUCLEOTIDE SEQUENCE</scope>
    <source>
        <strain evidence="1">CIRM-BRFM 674</strain>
    </source>
</reference>
<keyword evidence="2" id="KW-1185">Reference proteome</keyword>
<proteinExistence type="predicted"/>
<dbReference type="AlphaFoldDB" id="A0A9P5YKX7"/>
<accession>A0A9P5YKX7</accession>
<organism evidence="1 2">
    <name type="scientific">Pholiota conissans</name>
    <dbReference type="NCBI Taxonomy" id="109636"/>
    <lineage>
        <taxon>Eukaryota</taxon>
        <taxon>Fungi</taxon>
        <taxon>Dikarya</taxon>
        <taxon>Basidiomycota</taxon>
        <taxon>Agaricomycotina</taxon>
        <taxon>Agaricomycetes</taxon>
        <taxon>Agaricomycetidae</taxon>
        <taxon>Agaricales</taxon>
        <taxon>Agaricineae</taxon>
        <taxon>Strophariaceae</taxon>
        <taxon>Pholiota</taxon>
    </lineage>
</organism>
<comment type="caution">
    <text evidence="1">The sequence shown here is derived from an EMBL/GenBank/DDBJ whole genome shotgun (WGS) entry which is preliminary data.</text>
</comment>
<evidence type="ECO:0000313" key="1">
    <source>
        <dbReference type="EMBL" id="KAF9470681.1"/>
    </source>
</evidence>
<name>A0A9P5YKX7_9AGAR</name>
<gene>
    <name evidence="1" type="ORF">BDN70DRAFT_662847</name>
</gene>
<dbReference type="Gene3D" id="3.30.710.10">
    <property type="entry name" value="Potassium Channel Kv1.1, Chain A"/>
    <property type="match status" value="1"/>
</dbReference>
<evidence type="ECO:0008006" key="3">
    <source>
        <dbReference type="Google" id="ProtNLM"/>
    </source>
</evidence>
<sequence>MNTKDIPEATPIEEEECEVDDLYYFDLVIFKVENKLFRVPKVGLNVEGTPFEAMFTLPQSTPVEGSTDKNPIILQGEGITKANFRAFLRVLYPITDVPLTHEELTGAMELAIMWNFSKARTCPLSRNMYNLLIQPVLSFERASFKIRKCPCSSKRSMSTKESYTQSNVKPSDGYLMPIATL</sequence>
<evidence type="ECO:0000313" key="2">
    <source>
        <dbReference type="Proteomes" id="UP000807469"/>
    </source>
</evidence>
<protein>
    <recommendedName>
        <fullName evidence="3">BTB domain-containing protein</fullName>
    </recommendedName>
</protein>
<dbReference type="EMBL" id="MU155882">
    <property type="protein sequence ID" value="KAF9470681.1"/>
    <property type="molecule type" value="Genomic_DNA"/>
</dbReference>
<dbReference type="Proteomes" id="UP000807469">
    <property type="component" value="Unassembled WGS sequence"/>
</dbReference>
<dbReference type="OrthoDB" id="3061476at2759"/>
<dbReference type="InterPro" id="IPR011333">
    <property type="entry name" value="SKP1/BTB/POZ_sf"/>
</dbReference>